<feature type="transmembrane region" description="Helical" evidence="10">
    <location>
        <begin position="215"/>
        <end position="240"/>
    </location>
</feature>
<feature type="transmembrane region" description="Helical" evidence="10">
    <location>
        <begin position="284"/>
        <end position="302"/>
    </location>
</feature>
<feature type="transmembrane region" description="Helical" evidence="10">
    <location>
        <begin position="314"/>
        <end position="338"/>
    </location>
</feature>
<evidence type="ECO:0000256" key="7">
    <source>
        <dbReference type="ARBA" id="ARBA00023173"/>
    </source>
</evidence>
<dbReference type="Proteomes" id="UP000621454">
    <property type="component" value="Unassembled WGS sequence"/>
</dbReference>
<dbReference type="AlphaFoldDB" id="A0A916ST54"/>
<sequence length="420" mass="42956">MEFTRWARYVVAVAVCGALAGLVGAATSELLHALQHLTYGYHSGSLLLGVTRADWRRRVAGPVVGGLLAGLCWWWLRRRHTVDELTPALREGRRLRPVAQTADALVQVLLVGSGASLGRESAPRQIAASAAALVLGPFAVAGTHRRILLSSAAGAGLAAVYNVPVAGAVFTISVILQTWDALTVATALVTSAIAVAVTVPITHDATTFSFPPTHAGWGSALFALVCAPVGAVLGLGFSALMHRSSARTAASWHLVPALAVAGLITGVAAVWLPELPGNGKSIVATAFSPGATLAVLGAAVIVKPLLTGMYLRAGAVGGLLTPAFATGAAAGAFISLAIHQMGGHTSTPAFTVIGAATVLAVTQRAPLFAAVFAYELTDPPLLVAPLLVISAVGAHLIADRLRHRHSPCTAGEHPDKSPGR</sequence>
<feature type="transmembrane region" description="Helical" evidence="10">
    <location>
        <begin position="350"/>
        <end position="374"/>
    </location>
</feature>
<keyword evidence="4 10" id="KW-1133">Transmembrane helix</keyword>
<dbReference type="GO" id="GO:0034707">
    <property type="term" value="C:chloride channel complex"/>
    <property type="evidence" value="ECO:0007669"/>
    <property type="project" value="UniProtKB-KW"/>
</dbReference>
<keyword evidence="6 10" id="KW-0472">Membrane</keyword>
<evidence type="ECO:0000313" key="12">
    <source>
        <dbReference type="Proteomes" id="UP000621454"/>
    </source>
</evidence>
<evidence type="ECO:0000256" key="5">
    <source>
        <dbReference type="ARBA" id="ARBA00023065"/>
    </source>
</evidence>
<feature type="transmembrane region" description="Helical" evidence="10">
    <location>
        <begin position="252"/>
        <end position="272"/>
    </location>
</feature>
<feature type="transmembrane region" description="Helical" evidence="10">
    <location>
        <begin position="124"/>
        <end position="143"/>
    </location>
</feature>
<reference evidence="11" key="1">
    <citation type="journal article" date="2014" name="Int. J. Syst. Evol. Microbiol.">
        <title>Complete genome sequence of Corynebacterium casei LMG S-19264T (=DSM 44701T), isolated from a smear-ripened cheese.</title>
        <authorList>
            <consortium name="US DOE Joint Genome Institute (JGI-PGF)"/>
            <person name="Walter F."/>
            <person name="Albersmeier A."/>
            <person name="Kalinowski J."/>
            <person name="Ruckert C."/>
        </authorList>
    </citation>
    <scope>NUCLEOTIDE SEQUENCE</scope>
    <source>
        <strain evidence="11">CGMCC 1.12827</strain>
    </source>
</reference>
<keyword evidence="12" id="KW-1185">Reference proteome</keyword>
<organism evidence="11 12">
    <name type="scientific">Gordonia jinhuaensis</name>
    <dbReference type="NCBI Taxonomy" id="1517702"/>
    <lineage>
        <taxon>Bacteria</taxon>
        <taxon>Bacillati</taxon>
        <taxon>Actinomycetota</taxon>
        <taxon>Actinomycetes</taxon>
        <taxon>Mycobacteriales</taxon>
        <taxon>Gordoniaceae</taxon>
        <taxon>Gordonia</taxon>
    </lineage>
</organism>
<evidence type="ECO:0000256" key="3">
    <source>
        <dbReference type="ARBA" id="ARBA00022692"/>
    </source>
</evidence>
<evidence type="ECO:0000256" key="1">
    <source>
        <dbReference type="ARBA" id="ARBA00004141"/>
    </source>
</evidence>
<dbReference type="InterPro" id="IPR050368">
    <property type="entry name" value="ClC-type_chloride_channel"/>
</dbReference>
<evidence type="ECO:0000256" key="4">
    <source>
        <dbReference type="ARBA" id="ARBA00022989"/>
    </source>
</evidence>
<dbReference type="Pfam" id="PF00654">
    <property type="entry name" value="Voltage_CLC"/>
    <property type="match status" value="1"/>
</dbReference>
<dbReference type="InterPro" id="IPR001807">
    <property type="entry name" value="ClC"/>
</dbReference>
<reference evidence="11" key="2">
    <citation type="submission" date="2020-09" db="EMBL/GenBank/DDBJ databases">
        <authorList>
            <person name="Sun Q."/>
            <person name="Zhou Y."/>
        </authorList>
    </citation>
    <scope>NUCLEOTIDE SEQUENCE</scope>
    <source>
        <strain evidence="11">CGMCC 1.12827</strain>
    </source>
</reference>
<feature type="transmembrane region" description="Helical" evidence="10">
    <location>
        <begin position="182"/>
        <end position="203"/>
    </location>
</feature>
<evidence type="ECO:0000256" key="9">
    <source>
        <dbReference type="ARBA" id="ARBA00023303"/>
    </source>
</evidence>
<keyword evidence="3 10" id="KW-0812">Transmembrane</keyword>
<dbReference type="SUPFAM" id="SSF81340">
    <property type="entry name" value="Clc chloride channel"/>
    <property type="match status" value="1"/>
</dbReference>
<keyword evidence="2" id="KW-0813">Transport</keyword>
<proteinExistence type="predicted"/>
<feature type="transmembrane region" description="Helical" evidence="10">
    <location>
        <begin position="59"/>
        <end position="76"/>
    </location>
</feature>
<dbReference type="InterPro" id="IPR014743">
    <property type="entry name" value="Cl-channel_core"/>
</dbReference>
<dbReference type="PANTHER" id="PTHR43427:SF6">
    <property type="entry name" value="CHLORIDE CHANNEL PROTEIN CLC-E"/>
    <property type="match status" value="1"/>
</dbReference>
<feature type="transmembrane region" description="Helical" evidence="10">
    <location>
        <begin position="380"/>
        <end position="398"/>
    </location>
</feature>
<dbReference type="RefSeq" id="WP_188584626.1">
    <property type="nucleotide sequence ID" value="NZ_BMGC01000001.1"/>
</dbReference>
<dbReference type="PANTHER" id="PTHR43427">
    <property type="entry name" value="CHLORIDE CHANNEL PROTEIN CLC-E"/>
    <property type="match status" value="1"/>
</dbReference>
<evidence type="ECO:0000256" key="8">
    <source>
        <dbReference type="ARBA" id="ARBA00023214"/>
    </source>
</evidence>
<dbReference type="PRINTS" id="PR00762">
    <property type="entry name" value="CLCHANNEL"/>
</dbReference>
<keyword evidence="5" id="KW-0406">Ion transport</keyword>
<evidence type="ECO:0000313" key="11">
    <source>
        <dbReference type="EMBL" id="GGB16831.1"/>
    </source>
</evidence>
<feature type="transmembrane region" description="Helical" evidence="10">
    <location>
        <begin position="155"/>
        <end position="176"/>
    </location>
</feature>
<protein>
    <submittedName>
        <fullName evidence="11">Chloride channel protein</fullName>
    </submittedName>
</protein>
<evidence type="ECO:0000256" key="10">
    <source>
        <dbReference type="SAM" id="Phobius"/>
    </source>
</evidence>
<comment type="subcellular location">
    <subcellularLocation>
        <location evidence="1">Membrane</location>
        <topology evidence="1">Multi-pass membrane protein</topology>
    </subcellularLocation>
</comment>
<evidence type="ECO:0000256" key="2">
    <source>
        <dbReference type="ARBA" id="ARBA00022448"/>
    </source>
</evidence>
<dbReference type="EMBL" id="BMGC01000001">
    <property type="protein sequence ID" value="GGB16831.1"/>
    <property type="molecule type" value="Genomic_DNA"/>
</dbReference>
<evidence type="ECO:0000256" key="6">
    <source>
        <dbReference type="ARBA" id="ARBA00023136"/>
    </source>
</evidence>
<dbReference type="GO" id="GO:0005254">
    <property type="term" value="F:chloride channel activity"/>
    <property type="evidence" value="ECO:0007669"/>
    <property type="project" value="UniProtKB-KW"/>
</dbReference>
<keyword evidence="7" id="KW-0869">Chloride channel</keyword>
<accession>A0A916ST54</accession>
<keyword evidence="9" id="KW-0407">Ion channel</keyword>
<keyword evidence="8" id="KW-0868">Chloride</keyword>
<dbReference type="Gene3D" id="1.10.3080.10">
    <property type="entry name" value="Clc chloride channel"/>
    <property type="match status" value="1"/>
</dbReference>
<name>A0A916ST54_9ACTN</name>
<comment type="caution">
    <text evidence="11">The sequence shown here is derived from an EMBL/GenBank/DDBJ whole genome shotgun (WGS) entry which is preliminary data.</text>
</comment>
<gene>
    <name evidence="11" type="ORF">GCM10011489_01180</name>
</gene>